<proteinExistence type="predicted"/>
<gene>
    <name evidence="1" type="ORF">LNINA_LOCUS9197</name>
</gene>
<name>A0AAV1JMW5_9NEOP</name>
<protein>
    <submittedName>
        <fullName evidence="1">Uncharacterized protein</fullName>
    </submittedName>
</protein>
<sequence length="90" mass="10599">MFVATVRPPNLSLPGKILQFVHRHLQCAYLNVNKEIKKRPPEAFPLNRDVYSFHQWAKRARHIHNDITAAVLRRHHNSYIITLLKPTTPR</sequence>
<evidence type="ECO:0000313" key="2">
    <source>
        <dbReference type="Proteomes" id="UP001497472"/>
    </source>
</evidence>
<organism evidence="1 2">
    <name type="scientific">Leptosia nina</name>
    <dbReference type="NCBI Taxonomy" id="320188"/>
    <lineage>
        <taxon>Eukaryota</taxon>
        <taxon>Metazoa</taxon>
        <taxon>Ecdysozoa</taxon>
        <taxon>Arthropoda</taxon>
        <taxon>Hexapoda</taxon>
        <taxon>Insecta</taxon>
        <taxon>Pterygota</taxon>
        <taxon>Neoptera</taxon>
        <taxon>Endopterygota</taxon>
        <taxon>Lepidoptera</taxon>
        <taxon>Glossata</taxon>
        <taxon>Ditrysia</taxon>
        <taxon>Papilionoidea</taxon>
        <taxon>Pieridae</taxon>
        <taxon>Pierinae</taxon>
        <taxon>Leptosia</taxon>
    </lineage>
</organism>
<dbReference type="AlphaFoldDB" id="A0AAV1JMW5"/>
<comment type="caution">
    <text evidence="1">The sequence shown here is derived from an EMBL/GenBank/DDBJ whole genome shotgun (WGS) entry which is preliminary data.</text>
</comment>
<reference evidence="1 2" key="1">
    <citation type="submission" date="2023-11" db="EMBL/GenBank/DDBJ databases">
        <authorList>
            <person name="Okamura Y."/>
        </authorList>
    </citation>
    <scope>NUCLEOTIDE SEQUENCE [LARGE SCALE GENOMIC DNA]</scope>
</reference>
<evidence type="ECO:0000313" key="1">
    <source>
        <dbReference type="EMBL" id="CAK1549939.1"/>
    </source>
</evidence>
<keyword evidence="2" id="KW-1185">Reference proteome</keyword>
<accession>A0AAV1JMW5</accession>
<dbReference type="EMBL" id="CAVLEF010000040">
    <property type="protein sequence ID" value="CAK1549939.1"/>
    <property type="molecule type" value="Genomic_DNA"/>
</dbReference>
<dbReference type="Proteomes" id="UP001497472">
    <property type="component" value="Unassembled WGS sequence"/>
</dbReference>